<dbReference type="PANTHER" id="PTHR11365:SF23">
    <property type="entry name" value="HYPOTHETICAL 5-OXOPROLINASE (EUROFUNG)-RELATED"/>
    <property type="match status" value="1"/>
</dbReference>
<evidence type="ECO:0000313" key="4">
    <source>
        <dbReference type="EMBL" id="QIN80000.1"/>
    </source>
</evidence>
<evidence type="ECO:0000259" key="3">
    <source>
        <dbReference type="Pfam" id="PF19278"/>
    </source>
</evidence>
<keyword evidence="5" id="KW-1185">Reference proteome</keyword>
<dbReference type="RefSeq" id="WP_166397676.1">
    <property type="nucleotide sequence ID" value="NZ_CP045121.1"/>
</dbReference>
<dbReference type="GO" id="GO:0006749">
    <property type="term" value="P:glutathione metabolic process"/>
    <property type="evidence" value="ECO:0007669"/>
    <property type="project" value="TreeGrafter"/>
</dbReference>
<dbReference type="KEGG" id="rmar:GBA65_17375"/>
<dbReference type="InterPro" id="IPR045079">
    <property type="entry name" value="Oxoprolinase-like"/>
</dbReference>
<name>A0A6G8Q0Q0_9ACTN</name>
<organism evidence="4 5">
    <name type="scientific">Rubrobacter marinus</name>
    <dbReference type="NCBI Taxonomy" id="2653852"/>
    <lineage>
        <taxon>Bacteria</taxon>
        <taxon>Bacillati</taxon>
        <taxon>Actinomycetota</taxon>
        <taxon>Rubrobacteria</taxon>
        <taxon>Rubrobacterales</taxon>
        <taxon>Rubrobacteraceae</taxon>
        <taxon>Rubrobacter</taxon>
    </lineage>
</organism>
<dbReference type="Proteomes" id="UP000502706">
    <property type="component" value="Chromosome"/>
</dbReference>
<dbReference type="SUPFAM" id="SSF53067">
    <property type="entry name" value="Actin-like ATPase domain"/>
    <property type="match status" value="1"/>
</dbReference>
<feature type="domain" description="Hydantoinase/oxoprolinase N-terminal" evidence="2">
    <location>
        <begin position="5"/>
        <end position="193"/>
    </location>
</feature>
<dbReference type="PANTHER" id="PTHR11365">
    <property type="entry name" value="5-OXOPROLINASE RELATED"/>
    <property type="match status" value="1"/>
</dbReference>
<proteinExistence type="predicted"/>
<sequence length="704" mass="74903">MTYVIGVDVGGTFTDAFAADDNGNIVSAKAPSTPADFSRGVLQAVTELANRLDRPVEQLFGETSYIAHGTTATLNALVTGNVSKVGFITTKGHRDSIYIMNLEGRYAGLGPEEVRDIIATRKPAPLIPKRRAKEVTERVDYKGSVMVALNEDEARQAVRELLDEGVEAIAVSLLWSFLNPAHERRIREIVHEMAPDLYVGLSSEISPRIREYARNATTIMSTQVGPTLRDYLKPLKSDLTQMGLQAPLLIMQGSGGTVSAEEAPGYAITTIGSVLTGGVVGATMLGERLGHKNIISTDVGGTTFLVGLVVDGEAVFTNTTTMNQYNLNVPMMQVNSIGSGGGAIAWLDEGGNLRVGPRSAGASPGPACYGAGGEEPTVTDADLVLGIINPDFFLGGKRLLDVELAKKALKEQIGDPLGLSAEEAAAAVFEIQNAQTADLVRKVVVETGYDPRDFAMYAFGGAGPVHCFAYGAELGVQEIVVPLGQTAAVFSAYGLAASDVVLSAELSDPANFPVGAENLNSNFEQLERDVRARLDAQGVKFADVTVQREIDIRYTMQIFEVPTPVKNGKLDEGDIAQIAADFEEKYATLFGKGTGFSEAGFQFITYRVFATGHLPFKPQLPEAPSANGYTAKGALKEHRRVLLDTRLGWRETPIYDYGKLAAGHVLEGPAVVEAPTTTVVISAGSTGSVDHLGNVVIRYGQGGE</sequence>
<dbReference type="InterPro" id="IPR049517">
    <property type="entry name" value="ACX-like_C"/>
</dbReference>
<dbReference type="GO" id="GO:0017168">
    <property type="term" value="F:5-oxoprolinase (ATP-hydrolyzing) activity"/>
    <property type="evidence" value="ECO:0007669"/>
    <property type="project" value="TreeGrafter"/>
</dbReference>
<feature type="domain" description="Hydantoinase A/oxoprolinase" evidence="1">
    <location>
        <begin position="214"/>
        <end position="501"/>
    </location>
</feature>
<gene>
    <name evidence="4" type="ORF">GBA65_17375</name>
</gene>
<dbReference type="AlphaFoldDB" id="A0A6G8Q0Q0"/>
<dbReference type="Gene3D" id="3.30.420.40">
    <property type="match status" value="1"/>
</dbReference>
<dbReference type="InterPro" id="IPR002821">
    <property type="entry name" value="Hydantoinase_A"/>
</dbReference>
<dbReference type="EMBL" id="CP045121">
    <property type="protein sequence ID" value="QIN80000.1"/>
    <property type="molecule type" value="Genomic_DNA"/>
</dbReference>
<protein>
    <submittedName>
        <fullName evidence="4">Hydantoinase/oxoprolinase family protein</fullName>
    </submittedName>
</protein>
<evidence type="ECO:0000313" key="5">
    <source>
        <dbReference type="Proteomes" id="UP000502706"/>
    </source>
</evidence>
<feature type="domain" description="Acetophenone carboxylase-like C-terminal" evidence="3">
    <location>
        <begin position="516"/>
        <end position="691"/>
    </location>
</feature>
<dbReference type="GO" id="GO:0005829">
    <property type="term" value="C:cytosol"/>
    <property type="evidence" value="ECO:0007669"/>
    <property type="project" value="TreeGrafter"/>
</dbReference>
<reference evidence="4 5" key="1">
    <citation type="submission" date="2019-10" db="EMBL/GenBank/DDBJ databases">
        <title>Rubrobacter sp nov SCSIO 52915 isolated from a deep-sea sediment in the South China Sea.</title>
        <authorList>
            <person name="Chen R.W."/>
        </authorList>
    </citation>
    <scope>NUCLEOTIDE SEQUENCE [LARGE SCALE GENOMIC DNA]</scope>
    <source>
        <strain evidence="4 5">SCSIO 52915</strain>
    </source>
</reference>
<dbReference type="InterPro" id="IPR043129">
    <property type="entry name" value="ATPase_NBD"/>
</dbReference>
<accession>A0A6G8Q0Q0</accession>
<dbReference type="Pfam" id="PF05378">
    <property type="entry name" value="Hydant_A_N"/>
    <property type="match status" value="1"/>
</dbReference>
<evidence type="ECO:0000259" key="2">
    <source>
        <dbReference type="Pfam" id="PF05378"/>
    </source>
</evidence>
<dbReference type="Pfam" id="PF19278">
    <property type="entry name" value="Hydant_A_C"/>
    <property type="match status" value="1"/>
</dbReference>
<dbReference type="Pfam" id="PF01968">
    <property type="entry name" value="Hydantoinase_A"/>
    <property type="match status" value="1"/>
</dbReference>
<evidence type="ECO:0000259" key="1">
    <source>
        <dbReference type="Pfam" id="PF01968"/>
    </source>
</evidence>
<dbReference type="InterPro" id="IPR008040">
    <property type="entry name" value="Hydant_A_N"/>
</dbReference>